<evidence type="ECO:0000313" key="4">
    <source>
        <dbReference type="Proteomes" id="UP000826271"/>
    </source>
</evidence>
<evidence type="ECO:0000256" key="1">
    <source>
        <dbReference type="SAM" id="MobiDB-lite"/>
    </source>
</evidence>
<gene>
    <name evidence="3" type="ORF">BUALT_Bualt03G0042900</name>
</gene>
<feature type="compositionally biased region" description="Basic and acidic residues" evidence="1">
    <location>
        <begin position="196"/>
        <end position="255"/>
    </location>
</feature>
<dbReference type="Proteomes" id="UP000826271">
    <property type="component" value="Unassembled WGS sequence"/>
</dbReference>
<dbReference type="GO" id="GO:0006353">
    <property type="term" value="P:DNA-templated transcription termination"/>
    <property type="evidence" value="ECO:0007669"/>
    <property type="project" value="InterPro"/>
</dbReference>
<proteinExistence type="predicted"/>
<feature type="domain" description="Rho termination factor-like N-terminal" evidence="2">
    <location>
        <begin position="311"/>
        <end position="341"/>
    </location>
</feature>
<sequence>MKVHSKQDIPTYGFCYIHYTYILVVYYVCLVIDSSTEHPKFELENMGGGSLLYPNSVLQLPSFSSFSTPKFRHPILSLKGIALFLFNLAEIADNKPSILSIRADGNNRRDRPQKSSSLGRAPKGEAPDDSDPQSRDGRSTMSSNKEEILALFKRIQSSISKGDSVNSKKRNPKAAAAEDKPSAESIFEVLRQSRTRGKEKALGKKRDKLLRSRKDSLKKEERVENALPKEEERVENSSLKEEERVENSSLKKEEIVENSSAMGLKSTRPPSNFTRRSPIPPLSNPRDNLELKSETSPKTDNDNKQQLKKFEEMKLAELKEVAKSKGIKGYSKLKKSELVELLIRS</sequence>
<dbReference type="PANTHER" id="PTHR34449:SF2">
    <property type="entry name" value="RHO TERMINATION FACTOR"/>
    <property type="match status" value="1"/>
</dbReference>
<dbReference type="InterPro" id="IPR036269">
    <property type="entry name" value="Rho_N_sf"/>
</dbReference>
<dbReference type="InterPro" id="IPR011112">
    <property type="entry name" value="Rho-like_N"/>
</dbReference>
<dbReference type="Gene3D" id="1.10.720.10">
    <property type="match status" value="1"/>
</dbReference>
<comment type="caution">
    <text evidence="3">The sequence shown here is derived from an EMBL/GenBank/DDBJ whole genome shotgun (WGS) entry which is preliminary data.</text>
</comment>
<reference evidence="3" key="1">
    <citation type="submission" date="2019-10" db="EMBL/GenBank/DDBJ databases">
        <authorList>
            <person name="Zhang R."/>
            <person name="Pan Y."/>
            <person name="Wang J."/>
            <person name="Ma R."/>
            <person name="Yu S."/>
        </authorList>
    </citation>
    <scope>NUCLEOTIDE SEQUENCE</scope>
    <source>
        <strain evidence="3">LA-IB0</strain>
        <tissue evidence="3">Leaf</tissue>
    </source>
</reference>
<keyword evidence="4" id="KW-1185">Reference proteome</keyword>
<dbReference type="AlphaFoldDB" id="A0AAV6XYE3"/>
<dbReference type="PANTHER" id="PTHR34449">
    <property type="entry name" value="RHO TERMINATION FACTOR"/>
    <property type="match status" value="1"/>
</dbReference>
<evidence type="ECO:0000259" key="2">
    <source>
        <dbReference type="Pfam" id="PF07498"/>
    </source>
</evidence>
<organism evidence="3 4">
    <name type="scientific">Buddleja alternifolia</name>
    <dbReference type="NCBI Taxonomy" id="168488"/>
    <lineage>
        <taxon>Eukaryota</taxon>
        <taxon>Viridiplantae</taxon>
        <taxon>Streptophyta</taxon>
        <taxon>Embryophyta</taxon>
        <taxon>Tracheophyta</taxon>
        <taxon>Spermatophyta</taxon>
        <taxon>Magnoliopsida</taxon>
        <taxon>eudicotyledons</taxon>
        <taxon>Gunneridae</taxon>
        <taxon>Pentapetalae</taxon>
        <taxon>asterids</taxon>
        <taxon>lamiids</taxon>
        <taxon>Lamiales</taxon>
        <taxon>Scrophulariaceae</taxon>
        <taxon>Buddlejeae</taxon>
        <taxon>Buddleja</taxon>
    </lineage>
</organism>
<feature type="compositionally biased region" description="Basic and acidic residues" evidence="1">
    <location>
        <begin position="287"/>
        <end position="306"/>
    </location>
</feature>
<dbReference type="EMBL" id="WHWC01000003">
    <property type="protein sequence ID" value="KAG8385414.1"/>
    <property type="molecule type" value="Genomic_DNA"/>
</dbReference>
<feature type="compositionally biased region" description="Basic and acidic residues" evidence="1">
    <location>
        <begin position="122"/>
        <end position="143"/>
    </location>
</feature>
<dbReference type="SUPFAM" id="SSF68912">
    <property type="entry name" value="Rho N-terminal domain-like"/>
    <property type="match status" value="1"/>
</dbReference>
<name>A0AAV6XYE3_9LAMI</name>
<feature type="region of interest" description="Disordered" evidence="1">
    <location>
        <begin position="195"/>
        <end position="306"/>
    </location>
</feature>
<protein>
    <recommendedName>
        <fullName evidence="2">Rho termination factor-like N-terminal domain-containing protein</fullName>
    </recommendedName>
</protein>
<dbReference type="Pfam" id="PF07498">
    <property type="entry name" value="Rho_N"/>
    <property type="match status" value="1"/>
</dbReference>
<feature type="region of interest" description="Disordered" evidence="1">
    <location>
        <begin position="102"/>
        <end position="143"/>
    </location>
</feature>
<evidence type="ECO:0000313" key="3">
    <source>
        <dbReference type="EMBL" id="KAG8385414.1"/>
    </source>
</evidence>
<accession>A0AAV6XYE3</accession>
<feature type="region of interest" description="Disordered" evidence="1">
    <location>
        <begin position="160"/>
        <end position="182"/>
    </location>
</feature>